<dbReference type="EMBL" id="CH476618">
    <property type="protein sequence ID" value="EEP82012.1"/>
    <property type="molecule type" value="Genomic_DNA"/>
</dbReference>
<accession>C4JWD5</accession>
<protein>
    <recommendedName>
        <fullName evidence="4">Clr5 domain-containing protein</fullName>
    </recommendedName>
</protein>
<sequence length="240" mass="26840">MGLVRTRFVPIQNDRFLVTLKLLTQMSWQQIIDAYNKQFGEAALPGDARNRWARQLKANSFRDSLENNGELQEGEVADAVEFLRVHGLGHLNSEGERFLLTHSDTLSNDVESLPAPSVASAPLAAASTSQESPNIPRRTLLMTDPLVQPATQLPYVPELSPLEQIWFSATGYNPYQHFLGPCYQPNSVGEALAAEMPRNPEFGFDYSTEFVPEFESEVPAEPVDSQLHFQNDTQFSATER</sequence>
<feature type="region of interest" description="Disordered" evidence="1">
    <location>
        <begin position="217"/>
        <end position="240"/>
    </location>
</feature>
<dbReference type="KEGG" id="ure:UREG_06877"/>
<name>C4JWD5_UNCRE</name>
<dbReference type="eggNOG" id="ENOG502T5MJ">
    <property type="taxonomic scope" value="Eukaryota"/>
</dbReference>
<dbReference type="InParanoid" id="C4JWD5"/>
<evidence type="ECO:0008006" key="4">
    <source>
        <dbReference type="Google" id="ProtNLM"/>
    </source>
</evidence>
<dbReference type="AlphaFoldDB" id="C4JWD5"/>
<dbReference type="RefSeq" id="XP_002583910.1">
    <property type="nucleotide sequence ID" value="XM_002583864.1"/>
</dbReference>
<feature type="compositionally biased region" description="Polar residues" evidence="1">
    <location>
        <begin position="227"/>
        <end position="240"/>
    </location>
</feature>
<dbReference type="GeneID" id="8442416"/>
<evidence type="ECO:0000313" key="2">
    <source>
        <dbReference type="EMBL" id="EEP82012.1"/>
    </source>
</evidence>
<dbReference type="OrthoDB" id="4207582at2759"/>
<dbReference type="Proteomes" id="UP000002058">
    <property type="component" value="Unassembled WGS sequence"/>
</dbReference>
<dbReference type="HOGENOM" id="CLU_1157124_0_0_1"/>
<evidence type="ECO:0000256" key="1">
    <source>
        <dbReference type="SAM" id="MobiDB-lite"/>
    </source>
</evidence>
<organism evidence="2 3">
    <name type="scientific">Uncinocarpus reesii (strain UAMH 1704)</name>
    <dbReference type="NCBI Taxonomy" id="336963"/>
    <lineage>
        <taxon>Eukaryota</taxon>
        <taxon>Fungi</taxon>
        <taxon>Dikarya</taxon>
        <taxon>Ascomycota</taxon>
        <taxon>Pezizomycotina</taxon>
        <taxon>Eurotiomycetes</taxon>
        <taxon>Eurotiomycetidae</taxon>
        <taxon>Onygenales</taxon>
        <taxon>Onygenaceae</taxon>
        <taxon>Uncinocarpus</taxon>
    </lineage>
</organism>
<evidence type="ECO:0000313" key="3">
    <source>
        <dbReference type="Proteomes" id="UP000002058"/>
    </source>
</evidence>
<keyword evidence="3" id="KW-1185">Reference proteome</keyword>
<gene>
    <name evidence="2" type="ORF">UREG_06877</name>
</gene>
<dbReference type="VEuPathDB" id="FungiDB:UREG_06877"/>
<proteinExistence type="predicted"/>
<reference evidence="3" key="1">
    <citation type="journal article" date="2009" name="Genome Res.">
        <title>Comparative genomic analyses of the human fungal pathogens Coccidioides and their relatives.</title>
        <authorList>
            <person name="Sharpton T.J."/>
            <person name="Stajich J.E."/>
            <person name="Rounsley S.D."/>
            <person name="Gardner M.J."/>
            <person name="Wortman J.R."/>
            <person name="Jordar V.S."/>
            <person name="Maiti R."/>
            <person name="Kodira C.D."/>
            <person name="Neafsey D.E."/>
            <person name="Zeng Q."/>
            <person name="Hung C.-Y."/>
            <person name="McMahan C."/>
            <person name="Muszewska A."/>
            <person name="Grynberg M."/>
            <person name="Mandel M.A."/>
            <person name="Kellner E.M."/>
            <person name="Barker B.M."/>
            <person name="Galgiani J.N."/>
            <person name="Orbach M.J."/>
            <person name="Kirkland T.N."/>
            <person name="Cole G.T."/>
            <person name="Henn M.R."/>
            <person name="Birren B.W."/>
            <person name="Taylor J.W."/>
        </authorList>
    </citation>
    <scope>NUCLEOTIDE SEQUENCE [LARGE SCALE GENOMIC DNA]</scope>
    <source>
        <strain evidence="3">UAMH 1704</strain>
    </source>
</reference>